<feature type="domain" description="Carbohydrate kinase FGGY C-terminal" evidence="5">
    <location>
        <begin position="240"/>
        <end position="435"/>
    </location>
</feature>
<gene>
    <name evidence="6" type="ORF">NU887_13345</name>
</gene>
<keyword evidence="7" id="KW-1185">Reference proteome</keyword>
<dbReference type="Gene3D" id="3.30.420.40">
    <property type="match status" value="2"/>
</dbReference>
<dbReference type="EMBL" id="JANSUY010000011">
    <property type="protein sequence ID" value="MCR9016025.1"/>
    <property type="molecule type" value="Genomic_DNA"/>
</dbReference>
<keyword evidence="3 6" id="KW-0418">Kinase</keyword>
<dbReference type="GO" id="GO:0005975">
    <property type="term" value="P:carbohydrate metabolic process"/>
    <property type="evidence" value="ECO:0007669"/>
    <property type="project" value="InterPro"/>
</dbReference>
<evidence type="ECO:0000259" key="5">
    <source>
        <dbReference type="Pfam" id="PF21546"/>
    </source>
</evidence>
<feature type="domain" description="Carbohydrate kinase FGGY N-terminal" evidence="4">
    <location>
        <begin position="4"/>
        <end position="189"/>
    </location>
</feature>
<proteinExistence type="inferred from homology"/>
<protein>
    <submittedName>
        <fullName evidence="6">FGGY family carbohydrate kinase</fullName>
    </submittedName>
</protein>
<dbReference type="InterPro" id="IPR049382">
    <property type="entry name" value="FGGY_C_2"/>
</dbReference>
<evidence type="ECO:0000256" key="1">
    <source>
        <dbReference type="ARBA" id="ARBA00009156"/>
    </source>
</evidence>
<keyword evidence="2" id="KW-0808">Transferase</keyword>
<dbReference type="AlphaFoldDB" id="A0A9X2T336"/>
<reference evidence="6" key="1">
    <citation type="submission" date="2022-08" db="EMBL/GenBank/DDBJ databases">
        <authorList>
            <person name="Zhang D."/>
        </authorList>
    </citation>
    <scope>NUCLEOTIDE SEQUENCE</scope>
    <source>
        <strain evidence="6">XJ19-11</strain>
    </source>
</reference>
<comment type="caution">
    <text evidence="6">The sequence shown here is derived from an EMBL/GenBank/DDBJ whole genome shotgun (WGS) entry which is preliminary data.</text>
</comment>
<dbReference type="SUPFAM" id="SSF53067">
    <property type="entry name" value="Actin-like ATPase domain"/>
    <property type="match status" value="2"/>
</dbReference>
<dbReference type="InterPro" id="IPR050406">
    <property type="entry name" value="FGGY_Carb_Kinase"/>
</dbReference>
<organism evidence="6 7">
    <name type="scientific">Aquiflexum gelatinilyticum</name>
    <dbReference type="NCBI Taxonomy" id="2961943"/>
    <lineage>
        <taxon>Bacteria</taxon>
        <taxon>Pseudomonadati</taxon>
        <taxon>Bacteroidota</taxon>
        <taxon>Cytophagia</taxon>
        <taxon>Cytophagales</taxon>
        <taxon>Cyclobacteriaceae</taxon>
        <taxon>Aquiflexum</taxon>
    </lineage>
</organism>
<dbReference type="PANTHER" id="PTHR43095">
    <property type="entry name" value="SUGAR KINASE"/>
    <property type="match status" value="1"/>
</dbReference>
<dbReference type="Pfam" id="PF00370">
    <property type="entry name" value="FGGY_N"/>
    <property type="match status" value="1"/>
</dbReference>
<dbReference type="InterPro" id="IPR043129">
    <property type="entry name" value="ATPase_NBD"/>
</dbReference>
<evidence type="ECO:0000259" key="4">
    <source>
        <dbReference type="Pfam" id="PF00370"/>
    </source>
</evidence>
<dbReference type="InterPro" id="IPR018484">
    <property type="entry name" value="FGGY_N"/>
</dbReference>
<evidence type="ECO:0000313" key="6">
    <source>
        <dbReference type="EMBL" id="MCR9016025.1"/>
    </source>
</evidence>
<dbReference type="GO" id="GO:0016301">
    <property type="term" value="F:kinase activity"/>
    <property type="evidence" value="ECO:0007669"/>
    <property type="project" value="UniProtKB-KW"/>
</dbReference>
<dbReference type="Pfam" id="PF21546">
    <property type="entry name" value="FGGY_C_2"/>
    <property type="match status" value="1"/>
</dbReference>
<evidence type="ECO:0000256" key="3">
    <source>
        <dbReference type="ARBA" id="ARBA00022777"/>
    </source>
</evidence>
<evidence type="ECO:0000313" key="7">
    <source>
        <dbReference type="Proteomes" id="UP001142175"/>
    </source>
</evidence>
<dbReference type="RefSeq" id="WP_258423878.1">
    <property type="nucleotide sequence ID" value="NZ_JANSUY010000011.1"/>
</dbReference>
<dbReference type="Proteomes" id="UP001142175">
    <property type="component" value="Unassembled WGS sequence"/>
</dbReference>
<dbReference type="CDD" id="cd07772">
    <property type="entry name" value="ASKHA_NBD_FGGY_NaCK-like"/>
    <property type="match status" value="1"/>
</dbReference>
<comment type="similarity">
    <text evidence="1">Belongs to the FGGY kinase family.</text>
</comment>
<accession>A0A9X2T336</accession>
<sequence length="452" mass="51773">MEAYLIFDIGKTNKKAILYNPDFDILEESSMHVAEIQDDDGFPCDDLMKVSDWVLEVTENFLKDPRYKVIGINFSAYGASLVHVDEAGKVCTPFYNYLKPVPESLWEKFLAEEENLLQKTASPALKMLNSGFQLYWLKHEKPELFKNIRYSFHLPQYFSFLLTGEKWNDYTGVGCHTCFWNFEEKDFAHWVKKTWIEKILPPFPTETGVDKNLFGQNVKIGFGMHDSSAALLPYIRLIDRPFILISTGTWSISLNPFDQETLTAEELESDCLSFLQPDGRKVKGARIFLGKEYEMQINRIASHFGDTVEKLQKLEFSQKQIRSLFAANKKDVFSPISFQGSGPKVKWEGIENPLDDFTNAEEACLQLMLDLAKWQQCSTDLVLGKSNVTDIILTGGFTKNKTFLAFLQLLYPNKKIYLSNQPRASALGALLALDQSKLKQDILRIKEFETGF</sequence>
<dbReference type="PANTHER" id="PTHR43095:SF2">
    <property type="entry name" value="GLUCONOKINASE"/>
    <property type="match status" value="1"/>
</dbReference>
<evidence type="ECO:0000256" key="2">
    <source>
        <dbReference type="ARBA" id="ARBA00022679"/>
    </source>
</evidence>
<name>A0A9X2T336_9BACT</name>